<keyword evidence="2" id="KW-1185">Reference proteome</keyword>
<dbReference type="EMBL" id="JAUFQU010000001">
    <property type="protein sequence ID" value="MDN3707213.1"/>
    <property type="molecule type" value="Genomic_DNA"/>
</dbReference>
<evidence type="ECO:0000313" key="1">
    <source>
        <dbReference type="EMBL" id="MDN3707213.1"/>
    </source>
</evidence>
<gene>
    <name evidence="1" type="ORF">QW060_08705</name>
</gene>
<protein>
    <submittedName>
        <fullName evidence="1">Uncharacterized protein</fullName>
    </submittedName>
</protein>
<reference evidence="2" key="1">
    <citation type="journal article" date="2019" name="Int. J. Syst. Evol. Microbiol.">
        <title>The Global Catalogue of Microorganisms (GCM) 10K type strain sequencing project: providing services to taxonomists for standard genome sequencing and annotation.</title>
        <authorList>
            <consortium name="The Broad Institute Genomics Platform"/>
            <consortium name="The Broad Institute Genome Sequencing Center for Infectious Disease"/>
            <person name="Wu L."/>
            <person name="Ma J."/>
        </authorList>
    </citation>
    <scope>NUCLEOTIDE SEQUENCE [LARGE SCALE GENOMIC DNA]</scope>
    <source>
        <strain evidence="2">CECT 7184</strain>
    </source>
</reference>
<name>A0ABT8CUA1_9FLAO</name>
<evidence type="ECO:0000313" key="2">
    <source>
        <dbReference type="Proteomes" id="UP001242368"/>
    </source>
</evidence>
<proteinExistence type="predicted"/>
<dbReference type="Proteomes" id="UP001242368">
    <property type="component" value="Unassembled WGS sequence"/>
</dbReference>
<organism evidence="1 2">
    <name type="scientific">Paenimyroides ceti</name>
    <dbReference type="NCBI Taxonomy" id="395087"/>
    <lineage>
        <taxon>Bacteria</taxon>
        <taxon>Pseudomonadati</taxon>
        <taxon>Bacteroidota</taxon>
        <taxon>Flavobacteriia</taxon>
        <taxon>Flavobacteriales</taxon>
        <taxon>Flavobacteriaceae</taxon>
        <taxon>Paenimyroides</taxon>
    </lineage>
</organism>
<sequence>MMQPSDKKFTPLIKKFFSIVNKIIEEMYLKKRSLRSRESKLY</sequence>
<accession>A0ABT8CUA1</accession>
<dbReference type="RefSeq" id="WP_290363239.1">
    <property type="nucleotide sequence ID" value="NZ_JAUFQU010000001.1"/>
</dbReference>
<comment type="caution">
    <text evidence="1">The sequence shown here is derived from an EMBL/GenBank/DDBJ whole genome shotgun (WGS) entry which is preliminary data.</text>
</comment>